<dbReference type="Proteomes" id="UP000011991">
    <property type="component" value="Unassembled WGS sequence"/>
</dbReference>
<reference evidence="1 2" key="1">
    <citation type="journal article" date="2013" name="Mar. Genomics">
        <title>Expression of sulfatases in Rhodopirellula baltica and the diversity of sulfatases in the genus Rhodopirellula.</title>
        <authorList>
            <person name="Wegner C.E."/>
            <person name="Richter-Heitmann T."/>
            <person name="Klindworth A."/>
            <person name="Klockow C."/>
            <person name="Richter M."/>
            <person name="Achstetter T."/>
            <person name="Glockner F.O."/>
            <person name="Harder J."/>
        </authorList>
    </citation>
    <scope>NUCLEOTIDE SEQUENCE [LARGE SCALE GENOMIC DNA]</scope>
    <source>
        <strain evidence="1 2">SM1</strain>
    </source>
</reference>
<proteinExistence type="predicted"/>
<dbReference type="EMBL" id="ANOG01000218">
    <property type="protein sequence ID" value="EMI21614.1"/>
    <property type="molecule type" value="Genomic_DNA"/>
</dbReference>
<accession>M5S5Z0</accession>
<dbReference type="AlphaFoldDB" id="M5S5Z0"/>
<evidence type="ECO:0000313" key="2">
    <source>
        <dbReference type="Proteomes" id="UP000011991"/>
    </source>
</evidence>
<evidence type="ECO:0008006" key="3">
    <source>
        <dbReference type="Google" id="ProtNLM"/>
    </source>
</evidence>
<dbReference type="GO" id="GO:0006310">
    <property type="term" value="P:DNA recombination"/>
    <property type="evidence" value="ECO:0007669"/>
    <property type="project" value="TreeGrafter"/>
</dbReference>
<sequence>MNDNFNLPAPPNFRGLHPDLPIRIYQRHLPHWRQVGASYFVTFRLADSIPQQQLQALKRWREIWERNNPEPRSESQWKELAREITSKTERWLDDGYGACELEQPQIATLMRDSLLKFQDDRYFVSCFEIMPNHVHVVMK</sequence>
<keyword evidence="2" id="KW-1185">Reference proteome</keyword>
<protein>
    <recommendedName>
        <fullName evidence="3">Protein containing DUF1568</fullName>
    </recommendedName>
</protein>
<comment type="caution">
    <text evidence="1">The sequence shown here is derived from an EMBL/GenBank/DDBJ whole genome shotgun (WGS) entry which is preliminary data.</text>
</comment>
<dbReference type="PANTHER" id="PTHR36966:SF1">
    <property type="entry name" value="REP-ASSOCIATED TYROSINE TRANSPOSASE"/>
    <property type="match status" value="1"/>
</dbReference>
<dbReference type="PANTHER" id="PTHR36966">
    <property type="entry name" value="REP-ASSOCIATED TYROSINE TRANSPOSASE"/>
    <property type="match status" value="1"/>
</dbReference>
<name>M5S5Z0_9BACT</name>
<dbReference type="GO" id="GO:0043565">
    <property type="term" value="F:sequence-specific DNA binding"/>
    <property type="evidence" value="ECO:0007669"/>
    <property type="project" value="TreeGrafter"/>
</dbReference>
<organism evidence="1 2">
    <name type="scientific">Rhodopirellula maiorica SM1</name>
    <dbReference type="NCBI Taxonomy" id="1265738"/>
    <lineage>
        <taxon>Bacteria</taxon>
        <taxon>Pseudomonadati</taxon>
        <taxon>Planctomycetota</taxon>
        <taxon>Planctomycetia</taxon>
        <taxon>Pirellulales</taxon>
        <taxon>Pirellulaceae</taxon>
        <taxon>Novipirellula</taxon>
    </lineage>
</organism>
<feature type="non-terminal residue" evidence="1">
    <location>
        <position position="139"/>
    </location>
</feature>
<dbReference type="InterPro" id="IPR052715">
    <property type="entry name" value="RAYT_transposase"/>
</dbReference>
<gene>
    <name evidence="1" type="ORF">RMSM_01458</name>
</gene>
<evidence type="ECO:0000313" key="1">
    <source>
        <dbReference type="EMBL" id="EMI21614.1"/>
    </source>
</evidence>